<dbReference type="Proteomes" id="UP000005824">
    <property type="component" value="Unassembled WGS sequence"/>
</dbReference>
<gene>
    <name evidence="1" type="ORF">CfE428DRAFT_1226</name>
</gene>
<keyword evidence="2" id="KW-1185">Reference proteome</keyword>
<proteinExistence type="predicted"/>
<protein>
    <submittedName>
        <fullName evidence="1">Uncharacterized protein</fullName>
    </submittedName>
</protein>
<dbReference type="InParanoid" id="B4CXD5"/>
<sequence length="95" mass="10635">MPNQNPNNRPITVKKWGITLGIPDLLAVIGRRQKTYSQPRFGVEPRKCLSGTPLGPVIHTLKKKKEIGKNYFILLYTVNNFGQESSRPAMVLGVC</sequence>
<evidence type="ECO:0000313" key="2">
    <source>
        <dbReference type="Proteomes" id="UP000005824"/>
    </source>
</evidence>
<name>B4CXD5_9BACT</name>
<evidence type="ECO:0000313" key="1">
    <source>
        <dbReference type="EMBL" id="EDY20933.1"/>
    </source>
</evidence>
<reference evidence="1 2" key="1">
    <citation type="journal article" date="2011" name="J. Bacteriol.">
        <title>Genome sequence of Chthoniobacter flavus Ellin428, an aerobic heterotrophic soil bacterium.</title>
        <authorList>
            <person name="Kant R."/>
            <person name="van Passel M.W."/>
            <person name="Palva A."/>
            <person name="Lucas S."/>
            <person name="Lapidus A."/>
            <person name="Glavina Del Rio T."/>
            <person name="Dalin E."/>
            <person name="Tice H."/>
            <person name="Bruce D."/>
            <person name="Goodwin L."/>
            <person name="Pitluck S."/>
            <person name="Larimer F.W."/>
            <person name="Land M.L."/>
            <person name="Hauser L."/>
            <person name="Sangwan P."/>
            <person name="de Vos W.M."/>
            <person name="Janssen P.H."/>
            <person name="Smidt H."/>
        </authorList>
    </citation>
    <scope>NUCLEOTIDE SEQUENCE [LARGE SCALE GENOMIC DNA]</scope>
    <source>
        <strain evidence="1 2">Ellin428</strain>
    </source>
</reference>
<accession>B4CXD5</accession>
<dbReference type="STRING" id="497964.CfE428DRAFT_1226"/>
<comment type="caution">
    <text evidence="1">The sequence shown here is derived from an EMBL/GenBank/DDBJ whole genome shotgun (WGS) entry which is preliminary data.</text>
</comment>
<dbReference type="EMBL" id="ABVL01000003">
    <property type="protein sequence ID" value="EDY20933.1"/>
    <property type="molecule type" value="Genomic_DNA"/>
</dbReference>
<dbReference type="AlphaFoldDB" id="B4CXD5"/>
<organism evidence="1 2">
    <name type="scientific">Chthoniobacter flavus Ellin428</name>
    <dbReference type="NCBI Taxonomy" id="497964"/>
    <lineage>
        <taxon>Bacteria</taxon>
        <taxon>Pseudomonadati</taxon>
        <taxon>Verrucomicrobiota</taxon>
        <taxon>Spartobacteria</taxon>
        <taxon>Chthoniobacterales</taxon>
        <taxon>Chthoniobacteraceae</taxon>
        <taxon>Chthoniobacter</taxon>
    </lineage>
</organism>